<evidence type="ECO:0000313" key="3">
    <source>
        <dbReference type="Proteomes" id="UP000441399"/>
    </source>
</evidence>
<dbReference type="InterPro" id="IPR052179">
    <property type="entry name" value="DD-CPase-like"/>
</dbReference>
<keyword evidence="2" id="KW-0121">Carboxypeptidase</keyword>
<dbReference type="Pfam" id="PF02557">
    <property type="entry name" value="VanY"/>
    <property type="match status" value="1"/>
</dbReference>
<proteinExistence type="predicted"/>
<organism evidence="2 3">
    <name type="scientific">BD1-7 clade bacterium</name>
    <dbReference type="NCBI Taxonomy" id="2029982"/>
    <lineage>
        <taxon>Bacteria</taxon>
        <taxon>Pseudomonadati</taxon>
        <taxon>Pseudomonadota</taxon>
        <taxon>Gammaproteobacteria</taxon>
        <taxon>Cellvibrionales</taxon>
        <taxon>Spongiibacteraceae</taxon>
        <taxon>BD1-7 clade</taxon>
    </lineage>
</organism>
<keyword evidence="2" id="KW-0645">Protease</keyword>
<dbReference type="Proteomes" id="UP000441399">
    <property type="component" value="Unassembled WGS sequence"/>
</dbReference>
<name>A0A5S9MXH8_9GAMM</name>
<dbReference type="PANTHER" id="PTHR34385:SF1">
    <property type="entry name" value="PEPTIDOGLYCAN L-ALANYL-D-GLUTAMATE ENDOPEPTIDASE CWLK"/>
    <property type="match status" value="1"/>
</dbReference>
<gene>
    <name evidence="2" type="primary">yodJ</name>
    <name evidence="2" type="ORF">OPDIPICF_00350</name>
</gene>
<dbReference type="CDD" id="cd14847">
    <property type="entry name" value="DD-carboxypeptidase_like"/>
    <property type="match status" value="1"/>
</dbReference>
<dbReference type="EMBL" id="CACSIO010000001">
    <property type="protein sequence ID" value="CAA0081856.1"/>
    <property type="molecule type" value="Genomic_DNA"/>
</dbReference>
<accession>A0A5S9MXH8</accession>
<feature type="domain" description="D-alanyl-D-alanine carboxypeptidase-like core" evidence="1">
    <location>
        <begin position="31"/>
        <end position="186"/>
    </location>
</feature>
<evidence type="ECO:0000313" key="2">
    <source>
        <dbReference type="EMBL" id="CAA0081856.1"/>
    </source>
</evidence>
<dbReference type="GO" id="GO:0006508">
    <property type="term" value="P:proteolysis"/>
    <property type="evidence" value="ECO:0007669"/>
    <property type="project" value="InterPro"/>
</dbReference>
<keyword evidence="2" id="KW-0378">Hydrolase</keyword>
<dbReference type="InterPro" id="IPR009045">
    <property type="entry name" value="Zn_M74/Hedgehog-like"/>
</dbReference>
<dbReference type="SUPFAM" id="SSF55166">
    <property type="entry name" value="Hedgehog/DD-peptidase"/>
    <property type="match status" value="1"/>
</dbReference>
<dbReference type="Gene3D" id="3.30.1380.10">
    <property type="match status" value="1"/>
</dbReference>
<protein>
    <submittedName>
        <fullName evidence="2">Carboxypeptidase YodJ</fullName>
        <ecNumber evidence="2">3.4.-.-</ecNumber>
    </submittedName>
</protein>
<sequence length="244" mass="27470">MTQFTELQEKQFGLVESHLIEVQQGKRIFMMVPQAAEALGLLQAAAGKAGFDLQLVSAYRSFERQHQIFTAKAEGRRPLLDDNGVELAFDRLSDAQRLRAIMRWSAVPGLSRHHWGTDVDVFDANTMALQDVQLVPAEVDDGGPSAAMHDWLDERIANNASYGFFRPYQFDRGAIAPERWHLSYLPAAAELQCQMDRDVALNLLQGESVPFCDILASRLDDIWERFVTVEPEGQPEWVKAALLV</sequence>
<dbReference type="EC" id="3.4.-.-" evidence="2"/>
<evidence type="ECO:0000259" key="1">
    <source>
        <dbReference type="Pfam" id="PF02557"/>
    </source>
</evidence>
<keyword evidence="3" id="KW-1185">Reference proteome</keyword>
<dbReference type="GO" id="GO:0004180">
    <property type="term" value="F:carboxypeptidase activity"/>
    <property type="evidence" value="ECO:0007669"/>
    <property type="project" value="UniProtKB-KW"/>
</dbReference>
<reference evidence="2 3" key="1">
    <citation type="submission" date="2019-11" db="EMBL/GenBank/DDBJ databases">
        <authorList>
            <person name="Holert J."/>
        </authorList>
    </citation>
    <scope>NUCLEOTIDE SEQUENCE [LARGE SCALE GENOMIC DNA]</scope>
    <source>
        <strain evidence="2">SB11_3</strain>
    </source>
</reference>
<dbReference type="InterPro" id="IPR003709">
    <property type="entry name" value="VanY-like_core_dom"/>
</dbReference>
<dbReference type="AlphaFoldDB" id="A0A5S9MXH8"/>
<dbReference type="PANTHER" id="PTHR34385">
    <property type="entry name" value="D-ALANYL-D-ALANINE CARBOXYPEPTIDASE"/>
    <property type="match status" value="1"/>
</dbReference>